<dbReference type="Gene3D" id="3.40.395.10">
    <property type="entry name" value="Adenoviral Proteinase, Chain A"/>
    <property type="match status" value="1"/>
</dbReference>
<evidence type="ECO:0000313" key="8">
    <source>
        <dbReference type="EMBL" id="KAK7467907.1"/>
    </source>
</evidence>
<protein>
    <recommendedName>
        <fullName evidence="10">Ubiquitin-like protease family profile domain-containing protein</fullName>
    </recommendedName>
</protein>
<dbReference type="SUPFAM" id="SSF54001">
    <property type="entry name" value="Cysteine proteinases"/>
    <property type="match status" value="1"/>
</dbReference>
<evidence type="ECO:0000256" key="2">
    <source>
        <dbReference type="ARBA" id="ARBA00022670"/>
    </source>
</evidence>
<dbReference type="Pfam" id="PF02902">
    <property type="entry name" value="Peptidase_C48"/>
    <property type="match status" value="1"/>
</dbReference>
<feature type="domain" description="BEN" evidence="7">
    <location>
        <begin position="7"/>
        <end position="113"/>
    </location>
</feature>
<feature type="region of interest" description="Disordered" evidence="5">
    <location>
        <begin position="99"/>
        <end position="118"/>
    </location>
</feature>
<dbReference type="InterPro" id="IPR018379">
    <property type="entry name" value="BEN_domain"/>
</dbReference>
<evidence type="ECO:0000259" key="7">
    <source>
        <dbReference type="PROSITE" id="PS51457"/>
    </source>
</evidence>
<evidence type="ECO:0000259" key="6">
    <source>
        <dbReference type="PROSITE" id="PS50600"/>
    </source>
</evidence>
<dbReference type="PROSITE" id="PS50600">
    <property type="entry name" value="ULP_PROTEASE"/>
    <property type="match status" value="1"/>
</dbReference>
<keyword evidence="4" id="KW-0788">Thiol protease</keyword>
<dbReference type="GO" id="GO:0008234">
    <property type="term" value="F:cysteine-type peptidase activity"/>
    <property type="evidence" value="ECO:0007669"/>
    <property type="project" value="UniProtKB-KW"/>
</dbReference>
<dbReference type="GO" id="GO:0006508">
    <property type="term" value="P:proteolysis"/>
    <property type="evidence" value="ECO:0007669"/>
    <property type="project" value="UniProtKB-KW"/>
</dbReference>
<evidence type="ECO:0000256" key="4">
    <source>
        <dbReference type="ARBA" id="ARBA00022807"/>
    </source>
</evidence>
<keyword evidence="3" id="KW-0378">Hydrolase</keyword>
<proteinExistence type="inferred from homology"/>
<dbReference type="Proteomes" id="UP001519460">
    <property type="component" value="Unassembled WGS sequence"/>
</dbReference>
<evidence type="ECO:0000256" key="5">
    <source>
        <dbReference type="SAM" id="MobiDB-lite"/>
    </source>
</evidence>
<keyword evidence="9" id="KW-1185">Reference proteome</keyword>
<evidence type="ECO:0000256" key="1">
    <source>
        <dbReference type="ARBA" id="ARBA00005234"/>
    </source>
</evidence>
<comment type="similarity">
    <text evidence="1">Belongs to the peptidase C48 family.</text>
</comment>
<keyword evidence="2" id="KW-0645">Protease</keyword>
<feature type="domain" description="Ubiquitin-like protease family profile" evidence="6">
    <location>
        <begin position="167"/>
        <end position="324"/>
    </location>
</feature>
<evidence type="ECO:0000256" key="3">
    <source>
        <dbReference type="ARBA" id="ARBA00022801"/>
    </source>
</evidence>
<sequence length="357" mass="40133">MTQLTSGRDVYLYQSDLQLAMNNSTPSDVTSNRPCDGTRLARRLLHIFFSQKERKAGSIAVDPKPGLVRLNPTVTEAIIVRCLELDPKTTRGKVRDAMASSLSAERAGSRRKHTAKKRTTKSCNTDQCEQGSSRDYLQEVRQTTGMCKSNEEEFAPLPDTHVTVAGFNLTPDDLTTLMRGDDIVDEVINAYLNVLRLEGSATSYYVFPTQVPLQWGTSGVPLFHGLDVSRYTWLFQPLLVNGKHWVLLAANVADRTVSLLDSLNPLGRPDEEQILNRFRQYMKTREKKMRIPDSMTWTTKRITCSQQKDGHSCGVFVMMNAEALVEGRTPSTFQQDDVPAARVKVYNRLIGYSHPLT</sequence>
<dbReference type="PANTHER" id="PTHR12606">
    <property type="entry name" value="SENTRIN/SUMO-SPECIFIC PROTEASE"/>
    <property type="match status" value="1"/>
</dbReference>
<comment type="caution">
    <text evidence="8">The sequence shown here is derived from an EMBL/GenBank/DDBJ whole genome shotgun (WGS) entry which is preliminary data.</text>
</comment>
<gene>
    <name evidence="8" type="ORF">BaRGS_00036860</name>
</gene>
<dbReference type="EMBL" id="JACVVK020000532">
    <property type="protein sequence ID" value="KAK7467907.1"/>
    <property type="molecule type" value="Genomic_DNA"/>
</dbReference>
<organism evidence="8 9">
    <name type="scientific">Batillaria attramentaria</name>
    <dbReference type="NCBI Taxonomy" id="370345"/>
    <lineage>
        <taxon>Eukaryota</taxon>
        <taxon>Metazoa</taxon>
        <taxon>Spiralia</taxon>
        <taxon>Lophotrochozoa</taxon>
        <taxon>Mollusca</taxon>
        <taxon>Gastropoda</taxon>
        <taxon>Caenogastropoda</taxon>
        <taxon>Sorbeoconcha</taxon>
        <taxon>Cerithioidea</taxon>
        <taxon>Batillariidae</taxon>
        <taxon>Batillaria</taxon>
    </lineage>
</organism>
<accession>A0ABD0JA94</accession>
<reference evidence="8 9" key="1">
    <citation type="journal article" date="2023" name="Sci. Data">
        <title>Genome assembly of the Korean intertidal mud-creeper Batillaria attramentaria.</title>
        <authorList>
            <person name="Patra A.K."/>
            <person name="Ho P.T."/>
            <person name="Jun S."/>
            <person name="Lee S.J."/>
            <person name="Kim Y."/>
            <person name="Won Y.J."/>
        </authorList>
    </citation>
    <scope>NUCLEOTIDE SEQUENCE [LARGE SCALE GENOMIC DNA]</scope>
    <source>
        <strain evidence="8">Wonlab-2016</strain>
    </source>
</reference>
<feature type="compositionally biased region" description="Basic residues" evidence="5">
    <location>
        <begin position="109"/>
        <end position="118"/>
    </location>
</feature>
<dbReference type="PROSITE" id="PS51457">
    <property type="entry name" value="BEN"/>
    <property type="match status" value="1"/>
</dbReference>
<dbReference type="InterPro" id="IPR038765">
    <property type="entry name" value="Papain-like_cys_pep_sf"/>
</dbReference>
<dbReference type="AlphaFoldDB" id="A0ABD0JA94"/>
<dbReference type="InterPro" id="IPR003653">
    <property type="entry name" value="Peptidase_C48_C"/>
</dbReference>
<dbReference type="PANTHER" id="PTHR12606:SF141">
    <property type="entry name" value="GH15225P-RELATED"/>
    <property type="match status" value="1"/>
</dbReference>
<evidence type="ECO:0000313" key="9">
    <source>
        <dbReference type="Proteomes" id="UP001519460"/>
    </source>
</evidence>
<evidence type="ECO:0008006" key="10">
    <source>
        <dbReference type="Google" id="ProtNLM"/>
    </source>
</evidence>
<name>A0ABD0JA94_9CAEN</name>